<name>A0A831YCH6_9AQUI</name>
<feature type="non-terminal residue" evidence="1">
    <location>
        <position position="1"/>
    </location>
</feature>
<dbReference type="Gene3D" id="3.40.50.300">
    <property type="entry name" value="P-loop containing nucleotide triphosphate hydrolases"/>
    <property type="match status" value="1"/>
</dbReference>
<reference evidence="1" key="1">
    <citation type="journal article" date="2020" name="mSystems">
        <title>Genome- and Community-Level Interaction Insights into Carbon Utilization and Element Cycling Functions of Hydrothermarchaeota in Hydrothermal Sediment.</title>
        <authorList>
            <person name="Zhou Z."/>
            <person name="Liu Y."/>
            <person name="Xu W."/>
            <person name="Pan J."/>
            <person name="Luo Z.H."/>
            <person name="Li M."/>
        </authorList>
    </citation>
    <scope>NUCLEOTIDE SEQUENCE [LARGE SCALE GENOMIC DNA]</scope>
    <source>
        <strain evidence="1">SpSt-1257</strain>
    </source>
</reference>
<comment type="caution">
    <text evidence="1">The sequence shown here is derived from an EMBL/GenBank/DDBJ whole genome shotgun (WGS) entry which is preliminary data.</text>
</comment>
<sequence>GCNKQDLKGAWSPEDIRTALDLGEEIKVLPLVATNKESVKRVLLELLEEIGKYI</sequence>
<dbReference type="EMBL" id="DSFC01000158">
    <property type="protein sequence ID" value="HEV09311.1"/>
    <property type="molecule type" value="Genomic_DNA"/>
</dbReference>
<gene>
    <name evidence="1" type="ORF">ENO34_02800</name>
</gene>
<dbReference type="InterPro" id="IPR027417">
    <property type="entry name" value="P-loop_NTPase"/>
</dbReference>
<dbReference type="AlphaFoldDB" id="A0A831YCH6"/>
<protein>
    <submittedName>
        <fullName evidence="1">GTP-binding protein</fullName>
    </submittedName>
</protein>
<organism evidence="1">
    <name type="scientific">Sulfurihydrogenibium azorense</name>
    <dbReference type="NCBI Taxonomy" id="309806"/>
    <lineage>
        <taxon>Bacteria</taxon>
        <taxon>Pseudomonadati</taxon>
        <taxon>Aquificota</taxon>
        <taxon>Aquificia</taxon>
        <taxon>Aquificales</taxon>
        <taxon>Hydrogenothermaceae</taxon>
        <taxon>Sulfurihydrogenibium</taxon>
    </lineage>
</organism>
<evidence type="ECO:0000313" key="1">
    <source>
        <dbReference type="EMBL" id="HEV09311.1"/>
    </source>
</evidence>
<accession>A0A831YCH6</accession>
<proteinExistence type="predicted"/>
<dbReference type="Proteomes" id="UP000885621">
    <property type="component" value="Unassembled WGS sequence"/>
</dbReference>